<sequence>MEEISNETTSLENKIILEDKEDEYQLCNETLRIGKFSCVNLRISFPCRFKSWFYNEVKDTQVTQGSSSREYILQQILSALSPRLKRDLDDLSKKLGSSASQGSPQVIVADEFVSVYFFVPDSSRIDSPRFRVLPPKMFTEETCSQEFSALRYHHMAVFLAVHPSPSRIRKMLTEDPSLERGLEDVFAGESATLLTSHKIAAQLLTRFKVI</sequence>
<protein>
    <submittedName>
        <fullName evidence="1">Uncharacterized protein</fullName>
    </submittedName>
</protein>
<dbReference type="EMBL" id="QTSX02001464">
    <property type="protein sequence ID" value="KAJ9081647.1"/>
    <property type="molecule type" value="Genomic_DNA"/>
</dbReference>
<evidence type="ECO:0000313" key="2">
    <source>
        <dbReference type="Proteomes" id="UP001165960"/>
    </source>
</evidence>
<organism evidence="1 2">
    <name type="scientific">Entomophthora muscae</name>
    <dbReference type="NCBI Taxonomy" id="34485"/>
    <lineage>
        <taxon>Eukaryota</taxon>
        <taxon>Fungi</taxon>
        <taxon>Fungi incertae sedis</taxon>
        <taxon>Zoopagomycota</taxon>
        <taxon>Entomophthoromycotina</taxon>
        <taxon>Entomophthoromycetes</taxon>
        <taxon>Entomophthorales</taxon>
        <taxon>Entomophthoraceae</taxon>
        <taxon>Entomophthora</taxon>
    </lineage>
</organism>
<dbReference type="Proteomes" id="UP001165960">
    <property type="component" value="Unassembled WGS sequence"/>
</dbReference>
<proteinExistence type="predicted"/>
<name>A0ACC2U5E1_9FUNG</name>
<keyword evidence="2" id="KW-1185">Reference proteome</keyword>
<accession>A0ACC2U5E1</accession>
<gene>
    <name evidence="1" type="ORF">DSO57_1012316</name>
</gene>
<evidence type="ECO:0000313" key="1">
    <source>
        <dbReference type="EMBL" id="KAJ9081647.1"/>
    </source>
</evidence>
<reference evidence="1" key="1">
    <citation type="submission" date="2022-04" db="EMBL/GenBank/DDBJ databases">
        <title>Genome of the entomopathogenic fungus Entomophthora muscae.</title>
        <authorList>
            <person name="Elya C."/>
            <person name="Lovett B.R."/>
            <person name="Lee E."/>
            <person name="Macias A.M."/>
            <person name="Hajek A.E."/>
            <person name="De Bivort B.L."/>
            <person name="Kasson M.T."/>
            <person name="De Fine Licht H.H."/>
            <person name="Stajich J.E."/>
        </authorList>
    </citation>
    <scope>NUCLEOTIDE SEQUENCE</scope>
    <source>
        <strain evidence="1">Berkeley</strain>
    </source>
</reference>
<comment type="caution">
    <text evidence="1">The sequence shown here is derived from an EMBL/GenBank/DDBJ whole genome shotgun (WGS) entry which is preliminary data.</text>
</comment>